<dbReference type="Gene3D" id="1.25.40.20">
    <property type="entry name" value="Ankyrin repeat-containing domain"/>
    <property type="match status" value="1"/>
</dbReference>
<dbReference type="InterPro" id="IPR002110">
    <property type="entry name" value="Ankyrin_rpt"/>
</dbReference>
<dbReference type="SMART" id="SM00248">
    <property type="entry name" value="ANK"/>
    <property type="match status" value="3"/>
</dbReference>
<evidence type="ECO:0000313" key="1">
    <source>
        <dbReference type="Proteomes" id="UP000504603"/>
    </source>
</evidence>
<dbReference type="RefSeq" id="XP_022159372.1">
    <property type="nucleotide sequence ID" value="XM_022303680.1"/>
</dbReference>
<dbReference type="InterPro" id="IPR036770">
    <property type="entry name" value="Ankyrin_rpt-contain_sf"/>
</dbReference>
<dbReference type="SUPFAM" id="SSF48403">
    <property type="entry name" value="Ankyrin repeat"/>
    <property type="match status" value="1"/>
</dbReference>
<sequence>MKLNDEGDTALHIAAAKKHVSFVHNLVQLISSSDLALKNDRGNTALTIASMSGVVKIAKLMVDKNPTLPNLLDPQNPQNPSPVFVAIAYKRRDMASFLLSKTNFYALHTSQQIELFIATISLDYYDIALKILKKKPELALERREENGDTALHVLARKPYGTIGSSSELRKTYLTDF</sequence>
<gene>
    <name evidence="2" type="primary">LOC111025790</name>
</gene>
<dbReference type="AlphaFoldDB" id="A0A6J1DZN8"/>
<dbReference type="PANTHER" id="PTHR24121:SF18">
    <property type="match status" value="1"/>
</dbReference>
<evidence type="ECO:0000313" key="2">
    <source>
        <dbReference type="RefSeq" id="XP_022159372.1"/>
    </source>
</evidence>
<organism evidence="1 2">
    <name type="scientific">Momordica charantia</name>
    <name type="common">Bitter gourd</name>
    <name type="synonym">Balsam pear</name>
    <dbReference type="NCBI Taxonomy" id="3673"/>
    <lineage>
        <taxon>Eukaryota</taxon>
        <taxon>Viridiplantae</taxon>
        <taxon>Streptophyta</taxon>
        <taxon>Embryophyta</taxon>
        <taxon>Tracheophyta</taxon>
        <taxon>Spermatophyta</taxon>
        <taxon>Magnoliopsida</taxon>
        <taxon>eudicotyledons</taxon>
        <taxon>Gunneridae</taxon>
        <taxon>Pentapetalae</taxon>
        <taxon>rosids</taxon>
        <taxon>fabids</taxon>
        <taxon>Cucurbitales</taxon>
        <taxon>Cucurbitaceae</taxon>
        <taxon>Momordiceae</taxon>
        <taxon>Momordica</taxon>
    </lineage>
</organism>
<dbReference type="PANTHER" id="PTHR24121">
    <property type="entry name" value="NO MECHANORECEPTOR POTENTIAL C, ISOFORM D-RELATED"/>
    <property type="match status" value="1"/>
</dbReference>
<dbReference type="GeneID" id="111025790"/>
<dbReference type="OrthoDB" id="1921232at2759"/>
<dbReference type="Pfam" id="PF12796">
    <property type="entry name" value="Ank_2"/>
    <property type="match status" value="1"/>
</dbReference>
<protein>
    <submittedName>
        <fullName evidence="2">Ankyrin-3-like</fullName>
    </submittedName>
</protein>
<name>A0A6J1DZN8_MOMCH</name>
<proteinExistence type="predicted"/>
<reference evidence="2" key="1">
    <citation type="submission" date="2025-08" db="UniProtKB">
        <authorList>
            <consortium name="RefSeq"/>
        </authorList>
    </citation>
    <scope>IDENTIFICATION</scope>
    <source>
        <strain evidence="2">OHB3-1</strain>
    </source>
</reference>
<dbReference type="Proteomes" id="UP000504603">
    <property type="component" value="Unplaced"/>
</dbReference>
<accession>A0A6J1DZN8</accession>
<dbReference type="KEGG" id="mcha:111025790"/>
<keyword evidence="1" id="KW-1185">Reference proteome</keyword>